<gene>
    <name evidence="1" type="ORF">EVAR_98832_1</name>
</gene>
<reference evidence="1 2" key="1">
    <citation type="journal article" date="2019" name="Commun. Biol.">
        <title>The bagworm genome reveals a unique fibroin gene that provides high tensile strength.</title>
        <authorList>
            <person name="Kono N."/>
            <person name="Nakamura H."/>
            <person name="Ohtoshi R."/>
            <person name="Tomita M."/>
            <person name="Numata K."/>
            <person name="Arakawa K."/>
        </authorList>
    </citation>
    <scope>NUCLEOTIDE SEQUENCE [LARGE SCALE GENOMIC DNA]</scope>
</reference>
<dbReference type="Proteomes" id="UP000299102">
    <property type="component" value="Unassembled WGS sequence"/>
</dbReference>
<accession>A0A4C1YLH3</accession>
<evidence type="ECO:0000313" key="2">
    <source>
        <dbReference type="Proteomes" id="UP000299102"/>
    </source>
</evidence>
<dbReference type="AlphaFoldDB" id="A0A4C1YLH3"/>
<sequence length="190" mass="22226">MEFFKWTLTIIGFQGLMMEPEGKHRNSIMKQRIPSRVWSCRNRLEMYFDHERFSGSDDGAGSLAEFGLVDILVEYTLTMIDFQGLIAELEVWKLHHQTLKVNRGPGSLDLMCRRTGRDHGPLFHKPTFLGFRRHRDRLPVDTFRCRQLENADRAYVSEIVRTLCTHYVTVKADGRRVSVFPIRDLRPSAR</sequence>
<protein>
    <submittedName>
        <fullName evidence="1">Uncharacterized protein</fullName>
    </submittedName>
</protein>
<organism evidence="1 2">
    <name type="scientific">Eumeta variegata</name>
    <name type="common">Bagworm moth</name>
    <name type="synonym">Eumeta japonica</name>
    <dbReference type="NCBI Taxonomy" id="151549"/>
    <lineage>
        <taxon>Eukaryota</taxon>
        <taxon>Metazoa</taxon>
        <taxon>Ecdysozoa</taxon>
        <taxon>Arthropoda</taxon>
        <taxon>Hexapoda</taxon>
        <taxon>Insecta</taxon>
        <taxon>Pterygota</taxon>
        <taxon>Neoptera</taxon>
        <taxon>Endopterygota</taxon>
        <taxon>Lepidoptera</taxon>
        <taxon>Glossata</taxon>
        <taxon>Ditrysia</taxon>
        <taxon>Tineoidea</taxon>
        <taxon>Psychidae</taxon>
        <taxon>Oiketicinae</taxon>
        <taxon>Eumeta</taxon>
    </lineage>
</organism>
<proteinExistence type="predicted"/>
<dbReference type="EMBL" id="BGZK01001268">
    <property type="protein sequence ID" value="GBP75940.1"/>
    <property type="molecule type" value="Genomic_DNA"/>
</dbReference>
<name>A0A4C1YLH3_EUMVA</name>
<dbReference type="OrthoDB" id="408743at2759"/>
<keyword evidence="2" id="KW-1185">Reference proteome</keyword>
<evidence type="ECO:0000313" key="1">
    <source>
        <dbReference type="EMBL" id="GBP75940.1"/>
    </source>
</evidence>
<comment type="caution">
    <text evidence="1">The sequence shown here is derived from an EMBL/GenBank/DDBJ whole genome shotgun (WGS) entry which is preliminary data.</text>
</comment>